<name>A0AAC8Q8U6_9BACT</name>
<reference evidence="2 4" key="1">
    <citation type="submission" date="2015-05" db="EMBL/GenBank/DDBJ databases">
        <title>Genome assembly of Archangium gephyra DSM 2261.</title>
        <authorList>
            <person name="Sharma G."/>
            <person name="Subramanian S."/>
        </authorList>
    </citation>
    <scope>NUCLEOTIDE SEQUENCE [LARGE SCALE GENOMIC DNA]</scope>
    <source>
        <strain evidence="2 4">DSM 2261</strain>
    </source>
</reference>
<dbReference type="RefSeq" id="WP_047857103.1">
    <property type="nucleotide sequence ID" value="NZ_CP011509.1"/>
</dbReference>
<dbReference type="EMBL" id="QUMU01000013">
    <property type="protein sequence ID" value="REG25020.1"/>
    <property type="molecule type" value="Genomic_DNA"/>
</dbReference>
<dbReference type="Proteomes" id="UP000256345">
    <property type="component" value="Unassembled WGS sequence"/>
</dbReference>
<accession>A0AAC8Q8U6</accession>
<dbReference type="EMBL" id="CP011509">
    <property type="protein sequence ID" value="AKJ02894.1"/>
    <property type="molecule type" value="Genomic_DNA"/>
</dbReference>
<sequence length="498" mass="55293">MAPLRPHHLQWVTASPLWNTASKEPVRMRAPQLLRFESDRFMEELAARLQALPRPDLSGLVASPLPANTPLKLFQPAHGHFYLVAANLVCRLAGLPDHIVDAAGGERVAFVLRRLEAEGSEQAWVPDPEDATRQRHLWASLPRGEEQRLARDEELFPMFPVNFTVEERRRRLLVGFIPTSSRETFQSATAFAAANAEGHPLVLKAEERVVDPYAYLKSIPSDAAESEPEKDTSRFLLLDLATLLQEDLPSLWSALEKGVAPASTTKTRALYDTLHSHRVGSGGTEPTWREALVEAWTAREHISAGEPSTVNVNLRRSPLPVDTLRSNLTEAMKSSTLPTPQPSGQVPKLERPGEARYILRCAYVRPHCGALQPPLVSEPTAAFTLAAFFDPDAPARPVHITLPADTSIAGLRKYKKNVSFVLSNKLREQMSRVGELKGLMDKKLPGGTSFNLGEICSFSIPIITICAFIVLMIFLILLNIIFWWLPFLKICLPTVKAK</sequence>
<proteinExistence type="predicted"/>
<keyword evidence="1" id="KW-0812">Transmembrane</keyword>
<dbReference type="Proteomes" id="UP000035579">
    <property type="component" value="Chromosome"/>
</dbReference>
<keyword evidence="1" id="KW-0472">Membrane</keyword>
<feature type="transmembrane region" description="Helical" evidence="1">
    <location>
        <begin position="458"/>
        <end position="485"/>
    </location>
</feature>
<keyword evidence="1" id="KW-1133">Transmembrane helix</keyword>
<gene>
    <name evidence="2" type="ORF">AA314_04520</name>
    <name evidence="3" type="ORF">ATI61_11383</name>
</gene>
<dbReference type="KEGG" id="age:AA314_04520"/>
<protein>
    <submittedName>
        <fullName evidence="2">Uncharacterized protein</fullName>
    </submittedName>
</protein>
<evidence type="ECO:0000313" key="3">
    <source>
        <dbReference type="EMBL" id="REG25020.1"/>
    </source>
</evidence>
<dbReference type="AlphaFoldDB" id="A0AAC8Q8U6"/>
<keyword evidence="5" id="KW-1185">Reference proteome</keyword>
<evidence type="ECO:0000313" key="4">
    <source>
        <dbReference type="Proteomes" id="UP000035579"/>
    </source>
</evidence>
<reference evidence="3 5" key="2">
    <citation type="submission" date="2018-08" db="EMBL/GenBank/DDBJ databases">
        <title>Genomic Encyclopedia of Archaeal and Bacterial Type Strains, Phase II (KMG-II): from individual species to whole genera.</title>
        <authorList>
            <person name="Goeker M."/>
        </authorList>
    </citation>
    <scope>NUCLEOTIDE SEQUENCE [LARGE SCALE GENOMIC DNA]</scope>
    <source>
        <strain evidence="3 5">DSM 2261</strain>
    </source>
</reference>
<evidence type="ECO:0000313" key="5">
    <source>
        <dbReference type="Proteomes" id="UP000256345"/>
    </source>
</evidence>
<evidence type="ECO:0000313" key="2">
    <source>
        <dbReference type="EMBL" id="AKJ02894.1"/>
    </source>
</evidence>
<organism evidence="2 4">
    <name type="scientific">Archangium gephyra</name>
    <dbReference type="NCBI Taxonomy" id="48"/>
    <lineage>
        <taxon>Bacteria</taxon>
        <taxon>Pseudomonadati</taxon>
        <taxon>Myxococcota</taxon>
        <taxon>Myxococcia</taxon>
        <taxon>Myxococcales</taxon>
        <taxon>Cystobacterineae</taxon>
        <taxon>Archangiaceae</taxon>
        <taxon>Archangium</taxon>
    </lineage>
</organism>
<evidence type="ECO:0000256" key="1">
    <source>
        <dbReference type="SAM" id="Phobius"/>
    </source>
</evidence>